<dbReference type="Pfam" id="PF01710">
    <property type="entry name" value="HTH_Tnp_IS630"/>
    <property type="match status" value="1"/>
</dbReference>
<dbReference type="InterPro" id="IPR002622">
    <property type="entry name" value="Transposase_14"/>
</dbReference>
<dbReference type="AlphaFoldDB" id="A0A833J689"/>
<name>A0A833J689_9HYPH</name>
<dbReference type="InterPro" id="IPR001523">
    <property type="entry name" value="Paired_dom"/>
</dbReference>
<dbReference type="PROSITE" id="PS51057">
    <property type="entry name" value="PAIRED_2"/>
    <property type="match status" value="1"/>
</dbReference>
<accession>A0A833J689</accession>
<gene>
    <name evidence="2" type="ORF">F8B43_1889</name>
</gene>
<dbReference type="SUPFAM" id="SSF46689">
    <property type="entry name" value="Homeodomain-like"/>
    <property type="match status" value="1"/>
</dbReference>
<proteinExistence type="predicted"/>
<dbReference type="InterPro" id="IPR009057">
    <property type="entry name" value="Homeodomain-like_sf"/>
</dbReference>
<evidence type="ECO:0000313" key="2">
    <source>
        <dbReference type="EMBL" id="KAB7785388.1"/>
    </source>
</evidence>
<dbReference type="Proteomes" id="UP000469949">
    <property type="component" value="Unassembled WGS sequence"/>
</dbReference>
<evidence type="ECO:0000259" key="1">
    <source>
        <dbReference type="PROSITE" id="PS51057"/>
    </source>
</evidence>
<feature type="domain" description="Paired" evidence="1">
    <location>
        <begin position="1"/>
        <end position="109"/>
    </location>
</feature>
<sequence>MASALSGDLRERVVAAIEAGASRREAARRFEVSPASAVRWHGAFVQEGRTQAKPMGGDQRSHTIEAQADLIRQTYEAQPELFLHELRDRLAERGLRVGVSSLSRFFKRHGITRKKTPATPPSRSGRT</sequence>
<reference evidence="2 3" key="1">
    <citation type="submission" date="2019-10" db="EMBL/GenBank/DDBJ databases">
        <title>Draft Genome Sequence of the Caffeine Degrading Methylotroph Methylorubrum populi PINKEL.</title>
        <authorList>
            <person name="Dawson S.C."/>
            <person name="Zhang X."/>
            <person name="Wright M.E."/>
            <person name="Sharma G."/>
            <person name="Langner J.T."/>
            <person name="Ditty J.L."/>
            <person name="Subuyuj G.A."/>
        </authorList>
    </citation>
    <scope>NUCLEOTIDE SEQUENCE [LARGE SCALE GENOMIC DNA]</scope>
    <source>
        <strain evidence="2 3">Pinkel</strain>
    </source>
</reference>
<evidence type="ECO:0000313" key="3">
    <source>
        <dbReference type="Proteomes" id="UP000469949"/>
    </source>
</evidence>
<organism evidence="2 3">
    <name type="scientific">Methylorubrum populi</name>
    <dbReference type="NCBI Taxonomy" id="223967"/>
    <lineage>
        <taxon>Bacteria</taxon>
        <taxon>Pseudomonadati</taxon>
        <taxon>Pseudomonadota</taxon>
        <taxon>Alphaproteobacteria</taxon>
        <taxon>Hyphomicrobiales</taxon>
        <taxon>Methylobacteriaceae</taxon>
        <taxon>Methylorubrum</taxon>
    </lineage>
</organism>
<protein>
    <submittedName>
        <fullName evidence="2">Mobile element protein</fullName>
    </submittedName>
</protein>
<dbReference type="EMBL" id="WEKV01000009">
    <property type="protein sequence ID" value="KAB7785388.1"/>
    <property type="molecule type" value="Genomic_DNA"/>
</dbReference>
<dbReference type="GO" id="GO:0003677">
    <property type="term" value="F:DNA binding"/>
    <property type="evidence" value="ECO:0007669"/>
    <property type="project" value="InterPro"/>
</dbReference>
<comment type="caution">
    <text evidence="2">The sequence shown here is derived from an EMBL/GenBank/DDBJ whole genome shotgun (WGS) entry which is preliminary data.</text>
</comment>
<dbReference type="GO" id="GO:0006355">
    <property type="term" value="P:regulation of DNA-templated transcription"/>
    <property type="evidence" value="ECO:0007669"/>
    <property type="project" value="InterPro"/>
</dbReference>